<sequence length="379" mass="41499">MKCSETQISIAEDVETCSNAPISTITNGPQSLRGSNHHPVNTNGSIITMTLKNNHLIVETEERNDIQEDSRETKMTYSPSARDGVFVVEVQQGSKRSPGSGGPFSCVEAVASGSTSDQCALVHNPPDRYSDEDTLDEYDEAEYYVETPSPATNGTETMSSLRCQLQTGLCQSDRSISSANQTYTYGNQQGYCSGSFGYPFYNGYIDDDADEPAQRSVKKDCHKPKIISEIYKSNSVIKASFEVLDELSCDNSGPVKHPSFERSNSRDVGASLERTPNQLNTSQTDQQNRASSIMTNDATEKQFDEEQKRLGNSKTNDDPVQCKLEQTSTATLDRQLPNNNINGLESCQIIQNEPTGNSSNISVVNNNTTENCLAVTEVA</sequence>
<dbReference type="Proteomes" id="UP000192223">
    <property type="component" value="Unplaced"/>
</dbReference>
<dbReference type="KEGG" id="apln:108742327"/>
<dbReference type="InParanoid" id="A0A1W4XAE7"/>
<gene>
    <name evidence="3" type="primary">LOC108742327</name>
</gene>
<keyword evidence="2" id="KW-1185">Reference proteome</keyword>
<dbReference type="OrthoDB" id="8034296at2759"/>
<feature type="region of interest" description="Disordered" evidence="1">
    <location>
        <begin position="251"/>
        <end position="300"/>
    </location>
</feature>
<dbReference type="STRING" id="224129.A0A1W4XAE7"/>
<name>A0A1W4XAE7_AGRPL</name>
<reference evidence="3" key="1">
    <citation type="submission" date="2025-08" db="UniProtKB">
        <authorList>
            <consortium name="RefSeq"/>
        </authorList>
    </citation>
    <scope>IDENTIFICATION</scope>
    <source>
        <tissue evidence="3">Entire body</tissue>
    </source>
</reference>
<protein>
    <submittedName>
        <fullName evidence="3">Uncharacterized protein LOC108742327</fullName>
    </submittedName>
</protein>
<evidence type="ECO:0000313" key="3">
    <source>
        <dbReference type="RefSeq" id="XP_018333009.1"/>
    </source>
</evidence>
<proteinExistence type="predicted"/>
<accession>A0A1W4XAE7</accession>
<evidence type="ECO:0000256" key="1">
    <source>
        <dbReference type="SAM" id="MobiDB-lite"/>
    </source>
</evidence>
<feature type="compositionally biased region" description="Polar residues" evidence="1">
    <location>
        <begin position="274"/>
        <end position="297"/>
    </location>
</feature>
<organism evidence="2 3">
    <name type="scientific">Agrilus planipennis</name>
    <name type="common">Emerald ash borer</name>
    <name type="synonym">Agrilus marcopoli</name>
    <dbReference type="NCBI Taxonomy" id="224129"/>
    <lineage>
        <taxon>Eukaryota</taxon>
        <taxon>Metazoa</taxon>
        <taxon>Ecdysozoa</taxon>
        <taxon>Arthropoda</taxon>
        <taxon>Hexapoda</taxon>
        <taxon>Insecta</taxon>
        <taxon>Pterygota</taxon>
        <taxon>Neoptera</taxon>
        <taxon>Endopterygota</taxon>
        <taxon>Coleoptera</taxon>
        <taxon>Polyphaga</taxon>
        <taxon>Elateriformia</taxon>
        <taxon>Buprestoidea</taxon>
        <taxon>Buprestidae</taxon>
        <taxon>Agrilinae</taxon>
        <taxon>Agrilus</taxon>
    </lineage>
</organism>
<dbReference type="AlphaFoldDB" id="A0A1W4XAE7"/>
<dbReference type="RefSeq" id="XP_018333009.1">
    <property type="nucleotide sequence ID" value="XM_018477507.2"/>
</dbReference>
<dbReference type="GeneID" id="108742327"/>
<evidence type="ECO:0000313" key="2">
    <source>
        <dbReference type="Proteomes" id="UP000192223"/>
    </source>
</evidence>